<comment type="caution">
    <text evidence="1">The sequence shown here is derived from an EMBL/GenBank/DDBJ whole genome shotgun (WGS) entry which is preliminary data.</text>
</comment>
<dbReference type="EMBL" id="VDFR01000022">
    <property type="protein sequence ID" value="TNC49682.1"/>
    <property type="molecule type" value="Genomic_DNA"/>
</dbReference>
<protein>
    <submittedName>
        <fullName evidence="1">Uncharacterized protein</fullName>
    </submittedName>
</protein>
<dbReference type="RefSeq" id="WP_139105430.1">
    <property type="nucleotide sequence ID" value="NZ_VDFR01000022.1"/>
</dbReference>
<evidence type="ECO:0000313" key="3">
    <source>
        <dbReference type="Proteomes" id="UP000306740"/>
    </source>
</evidence>
<name>A0A5C4MUL4_9ACTN</name>
<dbReference type="EMBL" id="VDFR01000026">
    <property type="protein sequence ID" value="TNC49295.1"/>
    <property type="molecule type" value="Genomic_DNA"/>
</dbReference>
<organism evidence="1 3">
    <name type="scientific">Mumia zhuanghuii</name>
    <dbReference type="NCBI Taxonomy" id="2585211"/>
    <lineage>
        <taxon>Bacteria</taxon>
        <taxon>Bacillati</taxon>
        <taxon>Actinomycetota</taxon>
        <taxon>Actinomycetes</taxon>
        <taxon>Propionibacteriales</taxon>
        <taxon>Nocardioidaceae</taxon>
        <taxon>Mumia</taxon>
    </lineage>
</organism>
<reference evidence="1 3" key="1">
    <citation type="submission" date="2019-05" db="EMBL/GenBank/DDBJ databases">
        <title>Mumia sp. nov., isolated from the intestinal contents of plateau pika (Ochotona curzoniae) in the Qinghai-Tibet plateau of China.</title>
        <authorList>
            <person name="Tian Z."/>
        </authorList>
    </citation>
    <scope>NUCLEOTIDE SEQUENCE [LARGE SCALE GENOMIC DNA]</scope>
    <source>
        <strain evidence="3">527</strain>
        <strain evidence="1">Z527</strain>
    </source>
</reference>
<dbReference type="OrthoDB" id="9790784at2"/>
<sequence length="100" mass="10875">MALQWVKIGVVTTRPITDVTHRITGEARVGSTLGLTVSEAAPGQKVEVRWYADGKHIATGETLEVTDARTPRTRQATWTGRFSAAITSTAAYLLLGWRPP</sequence>
<proteinExistence type="predicted"/>
<accession>A0A5C4MUL4</accession>
<dbReference type="Proteomes" id="UP000306740">
    <property type="component" value="Unassembled WGS sequence"/>
</dbReference>
<evidence type="ECO:0000313" key="2">
    <source>
        <dbReference type="EMBL" id="TNC49682.1"/>
    </source>
</evidence>
<evidence type="ECO:0000313" key="1">
    <source>
        <dbReference type="EMBL" id="TNC49295.1"/>
    </source>
</evidence>
<dbReference type="AlphaFoldDB" id="A0A5C4MUL4"/>
<gene>
    <name evidence="2" type="ORF">FHE65_05245</name>
    <name evidence="1" type="ORF">FHE65_05645</name>
</gene>